<dbReference type="Proteomes" id="UP000050761">
    <property type="component" value="Unassembled WGS sequence"/>
</dbReference>
<dbReference type="EMBL" id="UZAH01027910">
    <property type="protein sequence ID" value="VDO96073.1"/>
    <property type="molecule type" value="Genomic_DNA"/>
</dbReference>
<sequence length="126" mass="14013">MRGLPWVVAVTVIVVLMLSGLLVYYVASENVIDAIPTAPSVAFLNYQVESPDQDDSSIEHYELIEETITERPSLRKNSLNCDQYHENSYMQQFPVGMSIVPKLGAFNEYSSAIDSSVIGFDYSAVI</sequence>
<reference evidence="2 3" key="1">
    <citation type="submission" date="2018-11" db="EMBL/GenBank/DDBJ databases">
        <authorList>
            <consortium name="Pathogen Informatics"/>
        </authorList>
    </citation>
    <scope>NUCLEOTIDE SEQUENCE [LARGE SCALE GENOMIC DNA]</scope>
</reference>
<keyword evidence="1" id="KW-0472">Membrane</keyword>
<keyword evidence="1" id="KW-1133">Transmembrane helix</keyword>
<dbReference type="AlphaFoldDB" id="A0A183FXW1"/>
<evidence type="ECO:0000256" key="1">
    <source>
        <dbReference type="SAM" id="Phobius"/>
    </source>
</evidence>
<keyword evidence="3" id="KW-1185">Reference proteome</keyword>
<feature type="transmembrane region" description="Helical" evidence="1">
    <location>
        <begin position="6"/>
        <end position="27"/>
    </location>
</feature>
<organism evidence="3 4">
    <name type="scientific">Heligmosomoides polygyrus</name>
    <name type="common">Parasitic roundworm</name>
    <dbReference type="NCBI Taxonomy" id="6339"/>
    <lineage>
        <taxon>Eukaryota</taxon>
        <taxon>Metazoa</taxon>
        <taxon>Ecdysozoa</taxon>
        <taxon>Nematoda</taxon>
        <taxon>Chromadorea</taxon>
        <taxon>Rhabditida</taxon>
        <taxon>Rhabditina</taxon>
        <taxon>Rhabditomorpha</taxon>
        <taxon>Strongyloidea</taxon>
        <taxon>Heligmosomidae</taxon>
        <taxon>Heligmosomoides</taxon>
    </lineage>
</organism>
<gene>
    <name evidence="2" type="ORF">HPBE_LOCUS13422</name>
</gene>
<proteinExistence type="predicted"/>
<protein>
    <submittedName>
        <fullName evidence="4">Secreted protein</fullName>
    </submittedName>
</protein>
<name>A0A183FXW1_HELPZ</name>
<keyword evidence="1" id="KW-0812">Transmembrane</keyword>
<accession>A0A183FXW1</accession>
<evidence type="ECO:0000313" key="2">
    <source>
        <dbReference type="EMBL" id="VDO96073.1"/>
    </source>
</evidence>
<accession>A0A3P8AW44</accession>
<reference evidence="4" key="2">
    <citation type="submission" date="2019-09" db="UniProtKB">
        <authorList>
            <consortium name="WormBaseParasite"/>
        </authorList>
    </citation>
    <scope>IDENTIFICATION</scope>
</reference>
<evidence type="ECO:0000313" key="4">
    <source>
        <dbReference type="WBParaSite" id="HPBE_0001342101-mRNA-1"/>
    </source>
</evidence>
<dbReference type="WBParaSite" id="HPBE_0001342101-mRNA-1">
    <property type="protein sequence ID" value="HPBE_0001342101-mRNA-1"/>
    <property type="gene ID" value="HPBE_0001342101"/>
</dbReference>
<evidence type="ECO:0000313" key="3">
    <source>
        <dbReference type="Proteomes" id="UP000050761"/>
    </source>
</evidence>